<geneLocation type="plasmid" evidence="1">
    <name>pBS72</name>
</geneLocation>
<gene>
    <name evidence="1" type="ORF">pBS72_0570</name>
</gene>
<name>A0A1J0AKS3_BACIU</name>
<reference evidence="1" key="4">
    <citation type="journal article" date="2006" name="Microbiology">
        <title>The replicative polymerases PolC and DnaE are required for theta replication of the Bacillus subtilis plasmid pBS72.</title>
        <authorList>
            <person name="Titok M."/>
            <person name="Suski C."/>
            <person name="Dalmais B."/>
            <person name="Ehrlich S.D."/>
            <person name="Janniere L."/>
        </authorList>
    </citation>
    <scope>NUCLEOTIDE SEQUENCE</scope>
    <source>
        <strain evidence="1">72</strain>
        <plasmid evidence="1">pBS72</plasmid>
    </source>
</reference>
<proteinExistence type="predicted"/>
<dbReference type="AlphaFoldDB" id="A0A1J0AKS3"/>
<accession>A0A1J0AKS3</accession>
<reference evidence="1" key="5">
    <citation type="submission" date="2016-08" db="EMBL/GenBank/DDBJ databases">
        <authorList>
            <person name="Satsunkevich N.E."/>
            <person name="Valentovich L.N."/>
            <person name="Kolomiets E.I."/>
            <person name="Titok M.A."/>
        </authorList>
    </citation>
    <scope>NUCLEOTIDE SEQUENCE</scope>
    <source>
        <strain evidence="1">72</strain>
        <plasmid evidence="1">pBS72</plasmid>
    </source>
</reference>
<reference evidence="1" key="1">
    <citation type="journal article" date="2002" name="Mikrobiologiia">
        <title>Soil strain of Bacillus subtilis harboring a large plasmid that mediates high-frequency conjugal mobilization.</title>
        <authorList>
            <person name="Lotareva O.V."/>
            <person name="Poluektova E.U."/>
            <person name="Titok M.A."/>
            <person name="Prozorov A.A."/>
        </authorList>
    </citation>
    <scope>NUCLEOTIDE SEQUENCE</scope>
    <source>
        <strain evidence="1">72</strain>
        <plasmid evidence="1">pBS72</plasmid>
    </source>
</reference>
<dbReference type="EMBL" id="KX711616">
    <property type="protein sequence ID" value="APB62326.1"/>
    <property type="molecule type" value="Genomic_DNA"/>
</dbReference>
<reference evidence="1" key="3">
    <citation type="journal article" date="2004" name="Mol. Biol. (Mosk.)">
        <title>The replication system of plasmids from Bacillus subtilis environmental isolates.</title>
        <authorList>
            <person name="Lagodich A.V."/>
            <person name="Shtaniuk Iu.V."/>
            <person name="Prozorov A.A."/>
            <person name="Titok M.A."/>
        </authorList>
    </citation>
    <scope>NUCLEOTIDE SEQUENCE</scope>
    <source>
        <strain evidence="1">72</strain>
        <plasmid evidence="1">pBS72</plasmid>
    </source>
</reference>
<sequence>MDWREDEVKEYLILTTRHKDLNFGGGVHLFWGINSSGYTAILQCAGLYTKEEAFKIARYSGNEDIPIHFSHFSKYGYDLDLFETKERFIQIPVLYSISEESKKIIADWQKDGGQQYEATKSFQGNHS</sequence>
<protein>
    <submittedName>
        <fullName evidence="1">Uncharacterized protein</fullName>
    </submittedName>
</protein>
<keyword evidence="1" id="KW-0614">Plasmid</keyword>
<organism evidence="1">
    <name type="scientific">Bacillus subtilis</name>
    <dbReference type="NCBI Taxonomy" id="1423"/>
    <lineage>
        <taxon>Bacteria</taxon>
        <taxon>Bacillati</taxon>
        <taxon>Bacillota</taxon>
        <taxon>Bacilli</taxon>
        <taxon>Bacillales</taxon>
        <taxon>Bacillaceae</taxon>
        <taxon>Bacillus</taxon>
    </lineage>
</organism>
<evidence type="ECO:0000313" key="1">
    <source>
        <dbReference type="EMBL" id="APB62326.1"/>
    </source>
</evidence>
<reference evidence="1" key="2">
    <citation type="journal article" date="2003" name="Plasmid">
        <title>Bacillus subtilis soil isolates: plasmid replicon analysis and construction of a new theta-replicating vector.</title>
        <authorList>
            <person name="Titok M.A."/>
            <person name="Chapuis J."/>
            <person name="Selezneva Y.V."/>
            <person name="Lagodich A.V."/>
            <person name="Prokulevich V.A."/>
            <person name="Ehrlich S.D."/>
            <person name="Janniere L."/>
        </authorList>
    </citation>
    <scope>NUCLEOTIDE SEQUENCE</scope>
    <source>
        <strain evidence="1">72</strain>
        <plasmid evidence="1">pBS72</plasmid>
    </source>
</reference>